<dbReference type="SUPFAM" id="SSF56024">
    <property type="entry name" value="Phospholipase D/nuclease"/>
    <property type="match status" value="1"/>
</dbReference>
<protein>
    <recommendedName>
        <fullName evidence="3">PLD phosphodiesterase domain-containing protein</fullName>
    </recommendedName>
</protein>
<dbReference type="InterPro" id="IPR059166">
    <property type="entry name" value="PLD-like_cat"/>
</dbReference>
<dbReference type="EMBL" id="JBHMDG010000028">
    <property type="protein sequence ID" value="MFB9315102.1"/>
    <property type="molecule type" value="Genomic_DNA"/>
</dbReference>
<evidence type="ECO:0008006" key="3">
    <source>
        <dbReference type="Google" id="ProtNLM"/>
    </source>
</evidence>
<dbReference type="Proteomes" id="UP001589750">
    <property type="component" value="Unassembled WGS sequence"/>
</dbReference>
<name>A0ABV5KEE3_9ACTN</name>
<evidence type="ECO:0000313" key="1">
    <source>
        <dbReference type="EMBL" id="MFB9315102.1"/>
    </source>
</evidence>
<organism evidence="1 2">
    <name type="scientific">Nocardioides plantarum</name>
    <dbReference type="NCBI Taxonomy" id="29299"/>
    <lineage>
        <taxon>Bacteria</taxon>
        <taxon>Bacillati</taxon>
        <taxon>Actinomycetota</taxon>
        <taxon>Actinomycetes</taxon>
        <taxon>Propionibacteriales</taxon>
        <taxon>Nocardioidaceae</taxon>
        <taxon>Nocardioides</taxon>
    </lineage>
</organism>
<dbReference type="CDD" id="cd09176">
    <property type="entry name" value="PLDc_unchar6"/>
    <property type="match status" value="1"/>
</dbReference>
<evidence type="ECO:0000313" key="2">
    <source>
        <dbReference type="Proteomes" id="UP001589750"/>
    </source>
</evidence>
<comment type="caution">
    <text evidence="1">The sequence shown here is derived from an EMBL/GenBank/DDBJ whole genome shotgun (WGS) entry which is preliminary data.</text>
</comment>
<proteinExistence type="predicted"/>
<keyword evidence="2" id="KW-1185">Reference proteome</keyword>
<sequence>MLDPEDRHLLTDALRPPAGHAVDAALATTYTLDLHTLLLAPLAMAAYDHSEGDAATIDPATPVALLESIRRHAQHTVVLCQAAGIHVPPTYPRLAAFAEGIVAEVHPPPGGTFHPKIWLLRFIDVSGNHRHRFVCLSRNLTGDRSWDTVLVCDEDDDAAIIMDAAPLVTFAAEVLEMLVRPLDDAKQNLINDLFRTFAEARLSVPAPFTAAEVLALGTPSGGSWPLPTTALSWMVISPFLDVGALGRLPRADGRRVLLSRSDTLDRVGRAACRGAETLVLQPMADVADLDELLDADDGRARQAQGPPPRGLHAKVFCWDDGEAGHVLTGSANCTGAAFGANIELSVHLTGPRVTCGPDALLSDGKSGLLQLAQAYECAADEGVDDPAYATERRIESWHAAIAAERPALEVTQPGDSYDVSLRLELPADPHGLAAVTTVRPVGLYNAQPLPVGRTAIWRGLGLHALGPYVVLSTTVTLDGEDLTRECVALCDVEGAPADRLRRLLRDLLSRQQDLLRYLTLLLGDLGADDLLDRLASDDDDAGGGLGVGFGQWFDDLVLLEPLIRAAARDDDALARAHRLLEDLRGDDGELPALDAEFLELWQVVWEGRHA</sequence>
<dbReference type="Gene3D" id="3.30.870.10">
    <property type="entry name" value="Endonuclease Chain A"/>
    <property type="match status" value="1"/>
</dbReference>
<dbReference type="RefSeq" id="WP_140007308.1">
    <property type="nucleotide sequence ID" value="NZ_JBHMDG010000028.1"/>
</dbReference>
<reference evidence="1 2" key="1">
    <citation type="submission" date="2024-09" db="EMBL/GenBank/DDBJ databases">
        <authorList>
            <person name="Sun Q."/>
            <person name="Mori K."/>
        </authorList>
    </citation>
    <scope>NUCLEOTIDE SEQUENCE [LARGE SCALE GENOMIC DNA]</scope>
    <source>
        <strain evidence="1 2">JCM 9626</strain>
    </source>
</reference>
<gene>
    <name evidence="1" type="ORF">ACFFRI_18785</name>
</gene>
<accession>A0ABV5KEE3</accession>